<evidence type="ECO:0000313" key="2">
    <source>
        <dbReference type="Proteomes" id="UP000663868"/>
    </source>
</evidence>
<sequence>VITKLYIPNIQDDSIILFDEHDNIIFTSQYTCREIIHRIKNWDKLKELFVDDIHTDTIRNDISRYIIDTVKQLKPNYITKFILKLCMYRKSYIDDLLQQLMNLFPDQLIIQNDSGSKDPESDYDIRIGSTDGSDADIDACVIFNEFFSIHWCLPS</sequence>
<protein>
    <submittedName>
        <fullName evidence="1">Uncharacterized protein</fullName>
    </submittedName>
</protein>
<evidence type="ECO:0000313" key="1">
    <source>
        <dbReference type="EMBL" id="CAF4427462.1"/>
    </source>
</evidence>
<feature type="non-terminal residue" evidence="1">
    <location>
        <position position="155"/>
    </location>
</feature>
<dbReference type="Proteomes" id="UP000663868">
    <property type="component" value="Unassembled WGS sequence"/>
</dbReference>
<accession>A0A820R0A5</accession>
<name>A0A820R0A5_9BILA</name>
<proteinExistence type="predicted"/>
<dbReference type="EMBL" id="CAJOBB010028094">
    <property type="protein sequence ID" value="CAF4427462.1"/>
    <property type="molecule type" value="Genomic_DNA"/>
</dbReference>
<dbReference type="AlphaFoldDB" id="A0A820R0A5"/>
<feature type="non-terminal residue" evidence="1">
    <location>
        <position position="1"/>
    </location>
</feature>
<gene>
    <name evidence="1" type="ORF">KXQ929_LOCUS52577</name>
</gene>
<reference evidence="1" key="1">
    <citation type="submission" date="2021-02" db="EMBL/GenBank/DDBJ databases">
        <authorList>
            <person name="Nowell W R."/>
        </authorList>
    </citation>
    <scope>NUCLEOTIDE SEQUENCE</scope>
</reference>
<comment type="caution">
    <text evidence="1">The sequence shown here is derived from an EMBL/GenBank/DDBJ whole genome shotgun (WGS) entry which is preliminary data.</text>
</comment>
<organism evidence="1 2">
    <name type="scientific">Adineta steineri</name>
    <dbReference type="NCBI Taxonomy" id="433720"/>
    <lineage>
        <taxon>Eukaryota</taxon>
        <taxon>Metazoa</taxon>
        <taxon>Spiralia</taxon>
        <taxon>Gnathifera</taxon>
        <taxon>Rotifera</taxon>
        <taxon>Eurotatoria</taxon>
        <taxon>Bdelloidea</taxon>
        <taxon>Adinetida</taxon>
        <taxon>Adinetidae</taxon>
        <taxon>Adineta</taxon>
    </lineage>
</organism>